<dbReference type="InterPro" id="IPR013766">
    <property type="entry name" value="Thioredoxin_domain"/>
</dbReference>
<evidence type="ECO:0000256" key="1">
    <source>
        <dbReference type="ARBA" id="ARBA00004196"/>
    </source>
</evidence>
<proteinExistence type="predicted"/>
<reference evidence="8" key="1">
    <citation type="journal article" date="2019" name="Int. J. Syst. Evol. Microbiol.">
        <title>The Global Catalogue of Microorganisms (GCM) 10K type strain sequencing project: providing services to taxonomists for standard genome sequencing and annotation.</title>
        <authorList>
            <consortium name="The Broad Institute Genomics Platform"/>
            <consortium name="The Broad Institute Genome Sequencing Center for Infectious Disease"/>
            <person name="Wu L."/>
            <person name="Ma J."/>
        </authorList>
    </citation>
    <scope>NUCLEOTIDE SEQUENCE [LARGE SCALE GENOMIC DNA]</scope>
    <source>
        <strain evidence="8">JCM 13316</strain>
    </source>
</reference>
<evidence type="ECO:0000256" key="5">
    <source>
        <dbReference type="ARBA" id="ARBA00023284"/>
    </source>
</evidence>
<feature type="domain" description="Thioredoxin" evidence="6">
    <location>
        <begin position="61"/>
        <end position="210"/>
    </location>
</feature>
<keyword evidence="8" id="KW-1185">Reference proteome</keyword>
<evidence type="ECO:0000256" key="3">
    <source>
        <dbReference type="ARBA" id="ARBA00022968"/>
    </source>
</evidence>
<accession>A0ABP5AEM5</accession>
<dbReference type="PROSITE" id="PS51318">
    <property type="entry name" value="TAT"/>
    <property type="match status" value="1"/>
</dbReference>
<evidence type="ECO:0000313" key="8">
    <source>
        <dbReference type="Proteomes" id="UP001500784"/>
    </source>
</evidence>
<evidence type="ECO:0000259" key="6">
    <source>
        <dbReference type="PROSITE" id="PS51352"/>
    </source>
</evidence>
<organism evidence="7 8">
    <name type="scientific">Arthrobacter gandavensis</name>
    <dbReference type="NCBI Taxonomy" id="169960"/>
    <lineage>
        <taxon>Bacteria</taxon>
        <taxon>Bacillati</taxon>
        <taxon>Actinomycetota</taxon>
        <taxon>Actinomycetes</taxon>
        <taxon>Micrococcales</taxon>
        <taxon>Micrococcaceae</taxon>
        <taxon>Arthrobacter</taxon>
    </lineage>
</organism>
<dbReference type="CDD" id="cd02966">
    <property type="entry name" value="TlpA_like_family"/>
    <property type="match status" value="1"/>
</dbReference>
<dbReference type="Proteomes" id="UP001500784">
    <property type="component" value="Unassembled WGS sequence"/>
</dbReference>
<dbReference type="InterPro" id="IPR006311">
    <property type="entry name" value="TAT_signal"/>
</dbReference>
<comment type="caution">
    <text evidence="7">The sequence shown here is derived from an EMBL/GenBank/DDBJ whole genome shotgun (WGS) entry which is preliminary data.</text>
</comment>
<dbReference type="InterPro" id="IPR050553">
    <property type="entry name" value="Thioredoxin_ResA/DsbE_sf"/>
</dbReference>
<dbReference type="PROSITE" id="PS51352">
    <property type="entry name" value="THIOREDOXIN_2"/>
    <property type="match status" value="1"/>
</dbReference>
<keyword evidence="2" id="KW-0201">Cytochrome c-type biogenesis</keyword>
<dbReference type="EMBL" id="BAAALV010000002">
    <property type="protein sequence ID" value="GAA1910483.1"/>
    <property type="molecule type" value="Genomic_DNA"/>
</dbReference>
<evidence type="ECO:0000256" key="4">
    <source>
        <dbReference type="ARBA" id="ARBA00023157"/>
    </source>
</evidence>
<dbReference type="PANTHER" id="PTHR42852">
    <property type="entry name" value="THIOL:DISULFIDE INTERCHANGE PROTEIN DSBE"/>
    <property type="match status" value="1"/>
</dbReference>
<evidence type="ECO:0000256" key="2">
    <source>
        <dbReference type="ARBA" id="ARBA00022748"/>
    </source>
</evidence>
<dbReference type="InterPro" id="IPR036249">
    <property type="entry name" value="Thioredoxin-like_sf"/>
</dbReference>
<keyword evidence="4" id="KW-1015">Disulfide bond</keyword>
<dbReference type="PANTHER" id="PTHR42852:SF6">
    <property type="entry name" value="THIOL:DISULFIDE INTERCHANGE PROTEIN DSBE"/>
    <property type="match status" value="1"/>
</dbReference>
<comment type="subcellular location">
    <subcellularLocation>
        <location evidence="1">Cell envelope</location>
    </subcellularLocation>
</comment>
<protein>
    <submittedName>
        <fullName evidence="7">TlpA disulfide reductase family protein</fullName>
    </submittedName>
</protein>
<dbReference type="Pfam" id="PF00578">
    <property type="entry name" value="AhpC-TSA"/>
    <property type="match status" value="1"/>
</dbReference>
<keyword evidence="5" id="KW-0676">Redox-active center</keyword>
<dbReference type="InterPro" id="IPR000866">
    <property type="entry name" value="AhpC/TSA"/>
</dbReference>
<sequence>MKKPTSETPPSAMHRRSFLRLGAGLAVGVPLAAALAGCSADDPLAEQAKAGDNKNYIAGDGSVTEYAPSERGEPVRLSGTLFDGTEVSATDWAGDVVVLNFWYAACAPCRKEAPDLVELHDTYAPEGARFYGVNIRDEAKTAEAFERNFAIPYPSFEDRNGGVLLAMTSFVPPQAVPTTLVLDREGRVAARILGLADKGTLKTLIADALAA</sequence>
<keyword evidence="3" id="KW-0735">Signal-anchor</keyword>
<dbReference type="Gene3D" id="3.40.30.10">
    <property type="entry name" value="Glutaredoxin"/>
    <property type="match status" value="1"/>
</dbReference>
<gene>
    <name evidence="7" type="ORF">GCM10009688_14230</name>
</gene>
<keyword evidence="3" id="KW-0812">Transmembrane</keyword>
<name>A0ABP5AEM5_9MICC</name>
<evidence type="ECO:0000313" key="7">
    <source>
        <dbReference type="EMBL" id="GAA1910483.1"/>
    </source>
</evidence>
<dbReference type="SUPFAM" id="SSF52833">
    <property type="entry name" value="Thioredoxin-like"/>
    <property type="match status" value="1"/>
</dbReference>